<evidence type="ECO:0000256" key="11">
    <source>
        <dbReference type="ARBA" id="ARBA00048628"/>
    </source>
</evidence>
<dbReference type="STRING" id="1120975.SAMN02746064_00343"/>
<keyword evidence="9" id="KW-0486">Methionine biosynthesis</keyword>
<comment type="cofactor">
    <cofactor evidence="1 12">
        <name>FAD</name>
        <dbReference type="ChEBI" id="CHEBI:57692"/>
    </cofactor>
</comment>
<reference evidence="13 14" key="1">
    <citation type="submission" date="2016-11" db="EMBL/GenBank/DDBJ databases">
        <authorList>
            <person name="Jaros S."/>
            <person name="Januszkiewicz K."/>
            <person name="Wedrychowicz H."/>
        </authorList>
    </citation>
    <scope>NUCLEOTIDE SEQUENCE [LARGE SCALE GENOMIC DNA]</scope>
    <source>
        <strain evidence="13 14">DSM 14828</strain>
    </source>
</reference>
<evidence type="ECO:0000256" key="7">
    <source>
        <dbReference type="ARBA" id="ARBA00023002"/>
    </source>
</evidence>
<evidence type="ECO:0000256" key="5">
    <source>
        <dbReference type="ARBA" id="ARBA00022630"/>
    </source>
</evidence>
<dbReference type="EC" id="1.5.1.54" evidence="12"/>
<gene>
    <name evidence="13" type="ORF">SAMN02746064_00343</name>
</gene>
<dbReference type="InterPro" id="IPR029041">
    <property type="entry name" value="FAD-linked_oxidoreductase-like"/>
</dbReference>
<keyword evidence="14" id="KW-1185">Reference proteome</keyword>
<comment type="similarity">
    <text evidence="3 12">Belongs to the methylenetetrahydrofolate reductase family.</text>
</comment>
<dbReference type="GO" id="GO:0009086">
    <property type="term" value="P:methionine biosynthetic process"/>
    <property type="evidence" value="ECO:0007669"/>
    <property type="project" value="UniProtKB-KW"/>
</dbReference>
<evidence type="ECO:0000256" key="8">
    <source>
        <dbReference type="ARBA" id="ARBA00023027"/>
    </source>
</evidence>
<organism evidence="13 14">
    <name type="scientific">Alkalibacter saccharofermentans DSM 14828</name>
    <dbReference type="NCBI Taxonomy" id="1120975"/>
    <lineage>
        <taxon>Bacteria</taxon>
        <taxon>Bacillati</taxon>
        <taxon>Bacillota</taxon>
        <taxon>Clostridia</taxon>
        <taxon>Eubacteriales</taxon>
        <taxon>Eubacteriaceae</taxon>
        <taxon>Alkalibacter</taxon>
    </lineage>
</organism>
<keyword evidence="7 12" id="KW-0560">Oxidoreductase</keyword>
<dbReference type="UniPathway" id="UPA00193"/>
<dbReference type="GO" id="GO:0106312">
    <property type="term" value="F:methylenetetrahydrofolate reductase (NADH) activity"/>
    <property type="evidence" value="ECO:0007669"/>
    <property type="project" value="UniProtKB-EC"/>
</dbReference>
<accession>A0A1M4SQH6</accession>
<evidence type="ECO:0000256" key="10">
    <source>
        <dbReference type="ARBA" id="ARBA00034478"/>
    </source>
</evidence>
<evidence type="ECO:0000256" key="4">
    <source>
        <dbReference type="ARBA" id="ARBA00022605"/>
    </source>
</evidence>
<evidence type="ECO:0000256" key="9">
    <source>
        <dbReference type="ARBA" id="ARBA00023167"/>
    </source>
</evidence>
<evidence type="ECO:0000313" key="13">
    <source>
        <dbReference type="EMBL" id="SHE34514.1"/>
    </source>
</evidence>
<keyword evidence="5 12" id="KW-0285">Flavoprotein</keyword>
<sequence length="287" mass="31850">MKTSALFKQKRVLSFEVFPPKQSGSVESFYSTVEELKDLAPDFISVTSGAGGSENNTETLEIASTIKNKYGIESVVHLPGINLDKKEALKVLDDLKNAGIENILALRGDENPTFTPKNDFKHASDLISFIEDNGDFNIIAACYPENHLECPTAIEDIHNLKYKVDAGTNQLITQLFFDNSYFYDFRERAAIAGIDVPIEAGIMPVVNKRQIERMVSLCGVDLPKKFLSIINTFENNPEALLEAGIAYAVDQIVDLTANGVDGIHLYTMNNPYITRRIYESISTLLTS</sequence>
<evidence type="ECO:0000256" key="12">
    <source>
        <dbReference type="RuleBase" id="RU003862"/>
    </source>
</evidence>
<keyword evidence="6 12" id="KW-0274">FAD</keyword>
<comment type="pathway">
    <text evidence="2 12">One-carbon metabolism; tetrahydrofolate interconversion.</text>
</comment>
<evidence type="ECO:0000313" key="14">
    <source>
        <dbReference type="Proteomes" id="UP000184251"/>
    </source>
</evidence>
<dbReference type="GO" id="GO:0071949">
    <property type="term" value="F:FAD binding"/>
    <property type="evidence" value="ECO:0007669"/>
    <property type="project" value="TreeGrafter"/>
</dbReference>
<dbReference type="CDD" id="cd00537">
    <property type="entry name" value="MTHFR"/>
    <property type="match status" value="1"/>
</dbReference>
<dbReference type="EMBL" id="FQTU01000001">
    <property type="protein sequence ID" value="SHE34514.1"/>
    <property type="molecule type" value="Genomic_DNA"/>
</dbReference>
<dbReference type="NCBIfam" id="TIGR00676">
    <property type="entry name" value="fadh2"/>
    <property type="match status" value="1"/>
</dbReference>
<comment type="pathway">
    <text evidence="10">Amino-acid biosynthesis; L-methionine biosynthesis via de novo pathway.</text>
</comment>
<evidence type="ECO:0000256" key="3">
    <source>
        <dbReference type="ARBA" id="ARBA00006743"/>
    </source>
</evidence>
<evidence type="ECO:0000256" key="2">
    <source>
        <dbReference type="ARBA" id="ARBA00004777"/>
    </source>
</evidence>
<dbReference type="Pfam" id="PF02219">
    <property type="entry name" value="MTHFR"/>
    <property type="match status" value="1"/>
</dbReference>
<proteinExistence type="inferred from homology"/>
<keyword evidence="4" id="KW-0028">Amino-acid biosynthesis</keyword>
<dbReference type="InterPro" id="IPR004620">
    <property type="entry name" value="MTHF_reductase_bac"/>
</dbReference>
<dbReference type="GO" id="GO:0005829">
    <property type="term" value="C:cytosol"/>
    <property type="evidence" value="ECO:0007669"/>
    <property type="project" value="InterPro"/>
</dbReference>
<dbReference type="RefSeq" id="WP_073269325.1">
    <property type="nucleotide sequence ID" value="NZ_FQTU01000001.1"/>
</dbReference>
<dbReference type="Gene3D" id="3.20.20.220">
    <property type="match status" value="1"/>
</dbReference>
<comment type="catalytic activity">
    <reaction evidence="11">
        <text>(6S)-5-methyl-5,6,7,8-tetrahydrofolate + NAD(+) = (6R)-5,10-methylene-5,6,7,8-tetrahydrofolate + NADH + H(+)</text>
        <dbReference type="Rhea" id="RHEA:19821"/>
        <dbReference type="ChEBI" id="CHEBI:15378"/>
        <dbReference type="ChEBI" id="CHEBI:15636"/>
        <dbReference type="ChEBI" id="CHEBI:18608"/>
        <dbReference type="ChEBI" id="CHEBI:57540"/>
        <dbReference type="ChEBI" id="CHEBI:57945"/>
        <dbReference type="EC" id="1.5.1.54"/>
    </reaction>
    <physiologicalReaction direction="right-to-left" evidence="11">
        <dbReference type="Rhea" id="RHEA:19823"/>
    </physiologicalReaction>
</comment>
<evidence type="ECO:0000256" key="1">
    <source>
        <dbReference type="ARBA" id="ARBA00001974"/>
    </source>
</evidence>
<dbReference type="PANTHER" id="PTHR45754">
    <property type="entry name" value="METHYLENETETRAHYDROFOLATE REDUCTASE"/>
    <property type="match status" value="1"/>
</dbReference>
<dbReference type="InterPro" id="IPR003171">
    <property type="entry name" value="Mehydrof_redctse-like"/>
</dbReference>
<dbReference type="OrthoDB" id="9812555at2"/>
<evidence type="ECO:0000256" key="6">
    <source>
        <dbReference type="ARBA" id="ARBA00022827"/>
    </source>
</evidence>
<dbReference type="PANTHER" id="PTHR45754:SF3">
    <property type="entry name" value="METHYLENETETRAHYDROFOLATE REDUCTASE (NADPH)"/>
    <property type="match status" value="1"/>
</dbReference>
<dbReference type="SUPFAM" id="SSF51730">
    <property type="entry name" value="FAD-linked oxidoreductase"/>
    <property type="match status" value="1"/>
</dbReference>
<dbReference type="Proteomes" id="UP000184251">
    <property type="component" value="Unassembled WGS sequence"/>
</dbReference>
<keyword evidence="8" id="KW-0520">NAD</keyword>
<name>A0A1M4SQH6_9FIRM</name>
<dbReference type="AlphaFoldDB" id="A0A1M4SQH6"/>
<protein>
    <recommendedName>
        <fullName evidence="12">Methylenetetrahydrofolate reductase</fullName>
        <ecNumber evidence="12">1.5.1.54</ecNumber>
    </recommendedName>
</protein>
<dbReference type="GO" id="GO:0035999">
    <property type="term" value="P:tetrahydrofolate interconversion"/>
    <property type="evidence" value="ECO:0007669"/>
    <property type="project" value="UniProtKB-UniPathway"/>
</dbReference>